<gene>
    <name evidence="2" type="primary">CUNH4orf45</name>
</gene>
<dbReference type="CTD" id="152940"/>
<keyword evidence="1" id="KW-1185">Reference proteome</keyword>
<dbReference type="GeneID" id="112541732"/>
<reference evidence="2" key="1">
    <citation type="submission" date="2025-08" db="UniProtKB">
        <authorList>
            <consortium name="RefSeq"/>
        </authorList>
    </citation>
    <scope>IDENTIFICATION</scope>
    <source>
        <tissue evidence="2">Liver</tissue>
    </source>
</reference>
<protein>
    <submittedName>
        <fullName evidence="2">Uncharacterized protein C4orf45 homolog</fullName>
    </submittedName>
</protein>
<dbReference type="RefSeq" id="XP_025028244.1">
    <property type="nucleotide sequence ID" value="XM_025172476.1"/>
</dbReference>
<dbReference type="PANTHER" id="PTHR34833:SF1">
    <property type="entry name" value="GENE, 17359-RELATED"/>
    <property type="match status" value="1"/>
</dbReference>
<name>A0A9F5J6Z7_PYTBI</name>
<dbReference type="Proteomes" id="UP000695026">
    <property type="component" value="Unplaced"/>
</dbReference>
<accession>A0A9F5J6Z7</accession>
<dbReference type="KEGG" id="pbi:112541732"/>
<dbReference type="InterPro" id="IPR027814">
    <property type="entry name" value="DUF4562"/>
</dbReference>
<sequence length="178" mass="20130">MAKRCTLSSAPPVFDSGKRTVYTGPDGTGNYQPKVLDYCHYIGATSSPVEGTSDAKYLWRPAPSNPPPWIHRHCFVGEIGWRTKEFGSHNQIGLSQGKKIMPKLFPPAEEFEIINQYKNPSNKILAGLQQVRKNFAMDTFLDAIKQECQNLRGLNVAMKVLARTKQQIKRKNKEMAEY</sequence>
<proteinExistence type="predicted"/>
<dbReference type="PANTHER" id="PTHR34833">
    <property type="entry name" value="GENE, 17359-RELATED"/>
    <property type="match status" value="1"/>
</dbReference>
<evidence type="ECO:0000313" key="2">
    <source>
        <dbReference type="RefSeq" id="XP_025028244.1"/>
    </source>
</evidence>
<dbReference type="Pfam" id="PF15123">
    <property type="entry name" value="DUF4562"/>
    <property type="match status" value="1"/>
</dbReference>
<dbReference type="AlphaFoldDB" id="A0A9F5J6Z7"/>
<evidence type="ECO:0000313" key="1">
    <source>
        <dbReference type="Proteomes" id="UP000695026"/>
    </source>
</evidence>
<organism evidence="1 2">
    <name type="scientific">Python bivittatus</name>
    <name type="common">Burmese python</name>
    <name type="synonym">Python molurus bivittatus</name>
    <dbReference type="NCBI Taxonomy" id="176946"/>
    <lineage>
        <taxon>Eukaryota</taxon>
        <taxon>Metazoa</taxon>
        <taxon>Chordata</taxon>
        <taxon>Craniata</taxon>
        <taxon>Vertebrata</taxon>
        <taxon>Euteleostomi</taxon>
        <taxon>Lepidosauria</taxon>
        <taxon>Squamata</taxon>
        <taxon>Bifurcata</taxon>
        <taxon>Unidentata</taxon>
        <taxon>Episquamata</taxon>
        <taxon>Toxicofera</taxon>
        <taxon>Serpentes</taxon>
        <taxon>Henophidia</taxon>
        <taxon>Pythonidae</taxon>
        <taxon>Python</taxon>
    </lineage>
</organism>
<dbReference type="OrthoDB" id="6140842at2759"/>